<dbReference type="EMBL" id="JBJQND010000006">
    <property type="protein sequence ID" value="KAL3874903.1"/>
    <property type="molecule type" value="Genomic_DNA"/>
</dbReference>
<dbReference type="AlphaFoldDB" id="A0ABD3WQ88"/>
<proteinExistence type="predicted"/>
<evidence type="ECO:0000256" key="1">
    <source>
        <dbReference type="SAM" id="MobiDB-lite"/>
    </source>
</evidence>
<evidence type="ECO:0000313" key="3">
    <source>
        <dbReference type="Proteomes" id="UP001634394"/>
    </source>
</evidence>
<dbReference type="Pfam" id="PF15667">
    <property type="entry name" value="CMIP6"/>
    <property type="match status" value="1"/>
</dbReference>
<sequence length="375" mass="42589">MAIYMPPISRKKRVPGRYNPDTFRVISTEAEEHYFDTSPPCYQELKKNASGLQLPDIYNRNTQVFPKSVPDYRVNRPHPKSCGFLRHNVRLLNEPVCSVFTESTNAEQAQWWPSWVSNEPLPKPPHTLDTIYREDYHREKSADQHGSLRHTANPNTEPAHGIIPVNFLKPRDDSQQLIQENISYEHMYNCRSDKNYPIRSKRHGALVWKQMSPDMAQKFIEHNQRLSEAQQIQEIGVTSLPSMTPYKQVISAEEGVRRQEEAEKHENQEASKGLVTQAITSMLQESNPKPSEDEKSSGLVIEETKKTDTENLEVSVEQKSNATTVAHQNNKSPPSSKLGSPKASRSRRSSLAKSTPIVPSKEPLSSPKNTSIVPC</sequence>
<feature type="region of interest" description="Disordered" evidence="1">
    <location>
        <begin position="139"/>
        <end position="160"/>
    </location>
</feature>
<keyword evidence="3" id="KW-1185">Reference proteome</keyword>
<feature type="compositionally biased region" description="Basic and acidic residues" evidence="1">
    <location>
        <begin position="290"/>
        <end position="309"/>
    </location>
</feature>
<dbReference type="Proteomes" id="UP001634394">
    <property type="component" value="Unassembled WGS sequence"/>
</dbReference>
<feature type="compositionally biased region" description="Polar residues" evidence="1">
    <location>
        <begin position="317"/>
        <end position="330"/>
    </location>
</feature>
<dbReference type="PANTHER" id="PTHR35087">
    <property type="entry name" value="SIMILAR TO HYPOTHETICAL PROTEIN FLJ40298"/>
    <property type="match status" value="1"/>
</dbReference>
<feature type="compositionally biased region" description="Polar residues" evidence="1">
    <location>
        <begin position="366"/>
        <end position="375"/>
    </location>
</feature>
<organism evidence="2 3">
    <name type="scientific">Sinanodonta woodiana</name>
    <name type="common">Chinese pond mussel</name>
    <name type="synonym">Anodonta woodiana</name>
    <dbReference type="NCBI Taxonomy" id="1069815"/>
    <lineage>
        <taxon>Eukaryota</taxon>
        <taxon>Metazoa</taxon>
        <taxon>Spiralia</taxon>
        <taxon>Lophotrochozoa</taxon>
        <taxon>Mollusca</taxon>
        <taxon>Bivalvia</taxon>
        <taxon>Autobranchia</taxon>
        <taxon>Heteroconchia</taxon>
        <taxon>Palaeoheterodonta</taxon>
        <taxon>Unionida</taxon>
        <taxon>Unionoidea</taxon>
        <taxon>Unionidae</taxon>
        <taxon>Unioninae</taxon>
        <taxon>Sinanodonta</taxon>
    </lineage>
</organism>
<protein>
    <submittedName>
        <fullName evidence="2">Uncharacterized protein</fullName>
    </submittedName>
</protein>
<gene>
    <name evidence="2" type="ORF">ACJMK2_037855</name>
</gene>
<accession>A0ABD3WQ88</accession>
<reference evidence="2 3" key="1">
    <citation type="submission" date="2024-11" db="EMBL/GenBank/DDBJ databases">
        <title>Chromosome-level genome assembly of the freshwater bivalve Anodonta woodiana.</title>
        <authorList>
            <person name="Chen X."/>
        </authorList>
    </citation>
    <scope>NUCLEOTIDE SEQUENCE [LARGE SCALE GENOMIC DNA]</scope>
    <source>
        <strain evidence="2">MN2024</strain>
        <tissue evidence="2">Gills</tissue>
    </source>
</reference>
<comment type="caution">
    <text evidence="2">The sequence shown here is derived from an EMBL/GenBank/DDBJ whole genome shotgun (WGS) entry which is preliminary data.</text>
</comment>
<evidence type="ECO:0000313" key="2">
    <source>
        <dbReference type="EMBL" id="KAL3874903.1"/>
    </source>
</evidence>
<name>A0ABD3WQ88_SINWO</name>
<dbReference type="PANTHER" id="PTHR35087:SF1">
    <property type="entry name" value="RIKEN CDNA 4930505A04 GENE"/>
    <property type="match status" value="1"/>
</dbReference>
<feature type="compositionally biased region" description="Low complexity" evidence="1">
    <location>
        <begin position="331"/>
        <end position="343"/>
    </location>
</feature>
<feature type="region of interest" description="Disordered" evidence="1">
    <location>
        <begin position="284"/>
        <end position="375"/>
    </location>
</feature>
<dbReference type="InterPro" id="IPR031365">
    <property type="entry name" value="CMIP6"/>
</dbReference>